<comment type="caution">
    <text evidence="1">The sequence shown here is derived from an EMBL/GenBank/DDBJ whole genome shotgun (WGS) entry which is preliminary data.</text>
</comment>
<dbReference type="AlphaFoldDB" id="A0A8T0V557"/>
<evidence type="ECO:0000313" key="1">
    <source>
        <dbReference type="EMBL" id="KAG2628534.1"/>
    </source>
</evidence>
<sequence>MALDPEAFHMRVEEEYQVFLSRSSAWPLSPDSVPYVWKRVGCTAFFVLPASSPSSLSEAYRALDEEDELNFDALRRSTMSPSPTPASGVRLRPKLLPSQLHHLVSKLRACGSPPHSAPQIGRRAFVLAQVSS</sequence>
<reference evidence="1" key="1">
    <citation type="submission" date="2020-05" db="EMBL/GenBank/DDBJ databases">
        <title>WGS assembly of Panicum virgatum.</title>
        <authorList>
            <person name="Lovell J.T."/>
            <person name="Jenkins J."/>
            <person name="Shu S."/>
            <person name="Juenger T.E."/>
            <person name="Schmutz J."/>
        </authorList>
    </citation>
    <scope>NUCLEOTIDE SEQUENCE</scope>
    <source>
        <strain evidence="1">AP13</strain>
    </source>
</reference>
<evidence type="ECO:0000313" key="2">
    <source>
        <dbReference type="Proteomes" id="UP000823388"/>
    </source>
</evidence>
<protein>
    <submittedName>
        <fullName evidence="1">Uncharacterized protein</fullName>
    </submittedName>
</protein>
<dbReference type="Proteomes" id="UP000823388">
    <property type="component" value="Chromosome 3K"/>
</dbReference>
<dbReference type="EMBL" id="CM029041">
    <property type="protein sequence ID" value="KAG2628534.1"/>
    <property type="molecule type" value="Genomic_DNA"/>
</dbReference>
<proteinExistence type="predicted"/>
<gene>
    <name evidence="1" type="ORF">PVAP13_3KG249327</name>
</gene>
<keyword evidence="2" id="KW-1185">Reference proteome</keyword>
<organism evidence="1 2">
    <name type="scientific">Panicum virgatum</name>
    <name type="common">Blackwell switchgrass</name>
    <dbReference type="NCBI Taxonomy" id="38727"/>
    <lineage>
        <taxon>Eukaryota</taxon>
        <taxon>Viridiplantae</taxon>
        <taxon>Streptophyta</taxon>
        <taxon>Embryophyta</taxon>
        <taxon>Tracheophyta</taxon>
        <taxon>Spermatophyta</taxon>
        <taxon>Magnoliopsida</taxon>
        <taxon>Liliopsida</taxon>
        <taxon>Poales</taxon>
        <taxon>Poaceae</taxon>
        <taxon>PACMAD clade</taxon>
        <taxon>Panicoideae</taxon>
        <taxon>Panicodae</taxon>
        <taxon>Paniceae</taxon>
        <taxon>Panicinae</taxon>
        <taxon>Panicum</taxon>
        <taxon>Panicum sect. Hiantes</taxon>
    </lineage>
</organism>
<name>A0A8T0V557_PANVG</name>
<accession>A0A8T0V557</accession>